<keyword evidence="1" id="KW-0479">Metal-binding</keyword>
<protein>
    <submittedName>
        <fullName evidence="4">M20/M25/M40 family metallo-hydrolase</fullName>
    </submittedName>
</protein>
<dbReference type="Gene3D" id="3.30.70.360">
    <property type="match status" value="1"/>
</dbReference>
<dbReference type="Pfam" id="PF01546">
    <property type="entry name" value="Peptidase_M20"/>
    <property type="match status" value="1"/>
</dbReference>
<evidence type="ECO:0000313" key="5">
    <source>
        <dbReference type="Proteomes" id="UP001177295"/>
    </source>
</evidence>
<dbReference type="EMBL" id="CP124550">
    <property type="protein sequence ID" value="WIO46407.1"/>
    <property type="molecule type" value="Genomic_DNA"/>
</dbReference>
<proteinExistence type="predicted"/>
<name>A0ABY8WWK4_9BACT</name>
<dbReference type="Gene3D" id="3.40.630.10">
    <property type="entry name" value="Zn peptidases"/>
    <property type="match status" value="1"/>
</dbReference>
<keyword evidence="5" id="KW-1185">Reference proteome</keyword>
<dbReference type="Pfam" id="PF07687">
    <property type="entry name" value="M20_dimer"/>
    <property type="match status" value="1"/>
</dbReference>
<dbReference type="InterPro" id="IPR002933">
    <property type="entry name" value="Peptidase_M20"/>
</dbReference>
<keyword evidence="2" id="KW-0378">Hydrolase</keyword>
<reference evidence="4 5" key="1">
    <citation type="journal article" date="2023" name="Cell">
        <title>Genetic manipulation of Patescibacteria provides mechanistic insights into microbial dark matter and the epibiotic lifestyle.</title>
        <authorList>
            <person name="Wang Y."/>
            <person name="Gallagher L.A."/>
            <person name="Andrade P.A."/>
            <person name="Liu A."/>
            <person name="Humphreys I.R."/>
            <person name="Turkarslan S."/>
            <person name="Cutler K.J."/>
            <person name="Arrieta-Ortiz M.L."/>
            <person name="Li Y."/>
            <person name="Radey M.C."/>
            <person name="McLean J.S."/>
            <person name="Cong Q."/>
            <person name="Baker D."/>
            <person name="Baliga N.S."/>
            <person name="Peterson S.B."/>
            <person name="Mougous J.D."/>
        </authorList>
    </citation>
    <scope>NUCLEOTIDE SEQUENCE [LARGE SCALE GENOMIC DNA]</scope>
    <source>
        <strain evidence="4 5">ML1</strain>
    </source>
</reference>
<dbReference type="SUPFAM" id="SSF53187">
    <property type="entry name" value="Zn-dependent exopeptidases"/>
    <property type="match status" value="1"/>
</dbReference>
<gene>
    <name evidence="4" type="ORF">SEML1_0810</name>
</gene>
<evidence type="ECO:0000256" key="1">
    <source>
        <dbReference type="ARBA" id="ARBA00022723"/>
    </source>
</evidence>
<evidence type="ECO:0000256" key="2">
    <source>
        <dbReference type="ARBA" id="ARBA00022801"/>
    </source>
</evidence>
<dbReference type="InterPro" id="IPR050072">
    <property type="entry name" value="Peptidase_M20A"/>
</dbReference>
<accession>A0ABY8WWK4</accession>
<feature type="domain" description="Peptidase M20 dimerisation" evidence="3">
    <location>
        <begin position="171"/>
        <end position="266"/>
    </location>
</feature>
<dbReference type="Proteomes" id="UP001177295">
    <property type="component" value="Chromosome"/>
</dbReference>
<dbReference type="RefSeq" id="WP_376753935.1">
    <property type="nucleotide sequence ID" value="NZ_CP124550.1"/>
</dbReference>
<sequence>MEEVTKLAKELIAIPSVSGGEAEILKFCADWFRGAEFDDVFTDDMFTAGVVLAANSAASRALILCGHVDTVAPGDESAWSRSPWQAYVRDKRLYGLGSGDMKMGVALQMIIAKEYINARRDDFDVWCVAVANEEVDGAGSAAFTKFFAQRANYAEASCLIAEPTDGDRIEVGHRGNRFVELEFSGTAGHASQEENYQASALPKMAHFLMGLPDIRKTLHQTYRHNMLGEPSFTPTRVSPSQSFSANKTADKTYVALDIRTTPGLDEAFERQMNVFAEEYDFSWRYAAEPVNSALCADDAPILRAVQTCLPEGKVSVSLGATDQAFFQDIGVQTVVYGPGDFARAHTTDESVSLEKAKTALAVYRRVIALL</sequence>
<dbReference type="PANTHER" id="PTHR43808">
    <property type="entry name" value="ACETYLORNITHINE DEACETYLASE"/>
    <property type="match status" value="1"/>
</dbReference>
<dbReference type="SUPFAM" id="SSF55031">
    <property type="entry name" value="Bacterial exopeptidase dimerisation domain"/>
    <property type="match status" value="1"/>
</dbReference>
<evidence type="ECO:0000313" key="4">
    <source>
        <dbReference type="EMBL" id="WIO46407.1"/>
    </source>
</evidence>
<evidence type="ECO:0000259" key="3">
    <source>
        <dbReference type="Pfam" id="PF07687"/>
    </source>
</evidence>
<dbReference type="InterPro" id="IPR011650">
    <property type="entry name" value="Peptidase_M20_dimer"/>
</dbReference>
<organism evidence="4 5">
    <name type="scientific">Candidatus Southlakia epibionticum</name>
    <dbReference type="NCBI Taxonomy" id="3043284"/>
    <lineage>
        <taxon>Bacteria</taxon>
        <taxon>Candidatus Saccharimonadota</taxon>
        <taxon>Candidatus Saccharimonadia</taxon>
        <taxon>Candidatus Saccharimonadales</taxon>
        <taxon>Candidatus Saccharimonadaceae</taxon>
        <taxon>Candidatus Southlakia</taxon>
    </lineage>
</organism>
<dbReference type="InterPro" id="IPR036264">
    <property type="entry name" value="Bact_exopeptidase_dim_dom"/>
</dbReference>